<dbReference type="SUPFAM" id="SSF57850">
    <property type="entry name" value="RING/U-box"/>
    <property type="match status" value="1"/>
</dbReference>
<dbReference type="InterPro" id="IPR013083">
    <property type="entry name" value="Znf_RING/FYVE/PHD"/>
</dbReference>
<comment type="catalytic activity">
    <reaction evidence="1">
        <text>S-ubiquitinyl-[E2 ubiquitin-conjugating enzyme]-L-cysteine + [acceptor protein]-L-lysine = [E2 ubiquitin-conjugating enzyme]-L-cysteine + N(6)-ubiquitinyl-[acceptor protein]-L-lysine.</text>
        <dbReference type="EC" id="2.3.2.27"/>
    </reaction>
</comment>
<evidence type="ECO:0000256" key="4">
    <source>
        <dbReference type="ARBA" id="ARBA00022771"/>
    </source>
</evidence>
<proteinExistence type="predicted"/>
<protein>
    <recommendedName>
        <fullName evidence="2">RING-type E3 ubiquitin transferase</fullName>
        <ecNumber evidence="2">2.3.2.27</ecNumber>
    </recommendedName>
</protein>
<keyword evidence="5" id="KW-0862">Zinc</keyword>
<evidence type="ECO:0000313" key="9">
    <source>
        <dbReference type="EMBL" id="QCE06305.1"/>
    </source>
</evidence>
<keyword evidence="3" id="KW-0479">Metal-binding</keyword>
<evidence type="ECO:0000256" key="5">
    <source>
        <dbReference type="ARBA" id="ARBA00022833"/>
    </source>
</evidence>
<dbReference type="GO" id="GO:0061630">
    <property type="term" value="F:ubiquitin protein ligase activity"/>
    <property type="evidence" value="ECO:0007669"/>
    <property type="project" value="UniProtKB-EC"/>
</dbReference>
<gene>
    <name evidence="9" type="ORF">DEO72_LG9g1316</name>
</gene>
<evidence type="ECO:0000259" key="8">
    <source>
        <dbReference type="PROSITE" id="PS50089"/>
    </source>
</evidence>
<dbReference type="GO" id="GO:0016567">
    <property type="term" value="P:protein ubiquitination"/>
    <property type="evidence" value="ECO:0007669"/>
    <property type="project" value="TreeGrafter"/>
</dbReference>
<dbReference type="GO" id="GO:0005737">
    <property type="term" value="C:cytoplasm"/>
    <property type="evidence" value="ECO:0007669"/>
    <property type="project" value="TreeGrafter"/>
</dbReference>
<feature type="coiled-coil region" evidence="7">
    <location>
        <begin position="126"/>
        <end position="153"/>
    </location>
</feature>
<evidence type="ECO:0000313" key="10">
    <source>
        <dbReference type="Proteomes" id="UP000501690"/>
    </source>
</evidence>
<evidence type="ECO:0000256" key="2">
    <source>
        <dbReference type="ARBA" id="ARBA00012483"/>
    </source>
</evidence>
<reference evidence="9 10" key="1">
    <citation type="submission" date="2019-04" db="EMBL/GenBank/DDBJ databases">
        <title>An improved genome assembly and genetic linkage map for asparagus bean, Vigna unguiculata ssp. sesquipedialis.</title>
        <authorList>
            <person name="Xia Q."/>
            <person name="Zhang R."/>
            <person name="Dong Y."/>
        </authorList>
    </citation>
    <scope>NUCLEOTIDE SEQUENCE [LARGE SCALE GENOMIC DNA]</scope>
    <source>
        <tissue evidence="9">Leaf</tissue>
    </source>
</reference>
<keyword evidence="4 6" id="KW-0863">Zinc-finger</keyword>
<keyword evidence="10" id="KW-1185">Reference proteome</keyword>
<evidence type="ECO:0000256" key="3">
    <source>
        <dbReference type="ARBA" id="ARBA00022723"/>
    </source>
</evidence>
<dbReference type="PROSITE" id="PS50089">
    <property type="entry name" value="ZF_RING_2"/>
    <property type="match status" value="1"/>
</dbReference>
<dbReference type="Gene3D" id="3.30.40.10">
    <property type="entry name" value="Zinc/RING finger domain, C3HC4 (zinc finger)"/>
    <property type="match status" value="1"/>
</dbReference>
<dbReference type="Proteomes" id="UP000501690">
    <property type="component" value="Linkage Group LG9"/>
</dbReference>
<dbReference type="EMBL" id="CP039353">
    <property type="protein sequence ID" value="QCE06305.1"/>
    <property type="molecule type" value="Genomic_DNA"/>
</dbReference>
<evidence type="ECO:0000256" key="6">
    <source>
        <dbReference type="PROSITE-ProRule" id="PRU00175"/>
    </source>
</evidence>
<feature type="domain" description="RING-type" evidence="8">
    <location>
        <begin position="183"/>
        <end position="229"/>
    </location>
</feature>
<sequence>MATIEGTISEYHCRMRTKENRPKVLKLNDILRIDVTIILRYIHYFHGVERSTLLKSSIPIRYQNFIENNKDFVRSFMFDPHCFQCFIPEIVDFASEKILNMSKVILEFSFDPESLDSESQEFPLNLDIMVDVLQDGESEVEEEEEEEEVMELNAIMIPASEEAIDSLIKFTTLPSLRMETEKCSICMENFRLRENEETVKLSSMSYDHVFHHLCIVKWLKTSHTCPLCRYPVCIHKI</sequence>
<keyword evidence="7" id="KW-0175">Coiled coil</keyword>
<dbReference type="GO" id="GO:0008270">
    <property type="term" value="F:zinc ion binding"/>
    <property type="evidence" value="ECO:0007669"/>
    <property type="project" value="UniProtKB-KW"/>
</dbReference>
<dbReference type="EC" id="2.3.2.27" evidence="2"/>
<name>A0A4D6N2K7_VIGUN</name>
<dbReference type="PANTHER" id="PTHR15710">
    <property type="entry name" value="E3 UBIQUITIN-PROTEIN LIGASE PRAJA"/>
    <property type="match status" value="1"/>
</dbReference>
<dbReference type="InterPro" id="IPR001841">
    <property type="entry name" value="Znf_RING"/>
</dbReference>
<dbReference type="AlphaFoldDB" id="A0A4D6N2K7"/>
<organism evidence="9 10">
    <name type="scientific">Vigna unguiculata</name>
    <name type="common">Cowpea</name>
    <dbReference type="NCBI Taxonomy" id="3917"/>
    <lineage>
        <taxon>Eukaryota</taxon>
        <taxon>Viridiplantae</taxon>
        <taxon>Streptophyta</taxon>
        <taxon>Embryophyta</taxon>
        <taxon>Tracheophyta</taxon>
        <taxon>Spermatophyta</taxon>
        <taxon>Magnoliopsida</taxon>
        <taxon>eudicotyledons</taxon>
        <taxon>Gunneridae</taxon>
        <taxon>Pentapetalae</taxon>
        <taxon>rosids</taxon>
        <taxon>fabids</taxon>
        <taxon>Fabales</taxon>
        <taxon>Fabaceae</taxon>
        <taxon>Papilionoideae</taxon>
        <taxon>50 kb inversion clade</taxon>
        <taxon>NPAAA clade</taxon>
        <taxon>indigoferoid/millettioid clade</taxon>
        <taxon>Phaseoleae</taxon>
        <taxon>Vigna</taxon>
    </lineage>
</organism>
<evidence type="ECO:0000256" key="1">
    <source>
        <dbReference type="ARBA" id="ARBA00000900"/>
    </source>
</evidence>
<dbReference type="Pfam" id="PF13639">
    <property type="entry name" value="zf-RING_2"/>
    <property type="match status" value="1"/>
</dbReference>
<accession>A0A4D6N2K7</accession>
<evidence type="ECO:0000256" key="7">
    <source>
        <dbReference type="SAM" id="Coils"/>
    </source>
</evidence>
<dbReference type="PANTHER" id="PTHR15710:SF77">
    <property type="entry name" value="RING-H2 FINGER PROTEIN ATL21B"/>
    <property type="match status" value="1"/>
</dbReference>